<gene>
    <name evidence="1" type="ORF">DGAL_LOCUS1414</name>
</gene>
<reference evidence="1" key="1">
    <citation type="submission" date="2021-11" db="EMBL/GenBank/DDBJ databases">
        <authorList>
            <person name="Schell T."/>
        </authorList>
    </citation>
    <scope>NUCLEOTIDE SEQUENCE</scope>
    <source>
        <strain evidence="1">M5</strain>
    </source>
</reference>
<dbReference type="Proteomes" id="UP000789390">
    <property type="component" value="Unassembled WGS sequence"/>
</dbReference>
<dbReference type="OrthoDB" id="550577at2759"/>
<keyword evidence="2" id="KW-1185">Reference proteome</keyword>
<name>A0A8J2REJ1_9CRUS</name>
<accession>A0A8J2REJ1</accession>
<dbReference type="AlphaFoldDB" id="A0A8J2REJ1"/>
<evidence type="ECO:0000313" key="2">
    <source>
        <dbReference type="Proteomes" id="UP000789390"/>
    </source>
</evidence>
<sequence length="82" mass="8847">MSNAVCVLPTFFSWGDAHWMGDAKAYLTNYASGWEADVVQIPCTGTGADTLPPYSGTKNHMARCGYINRFGFGSGVCEINAF</sequence>
<protein>
    <submittedName>
        <fullName evidence="1">Uncharacterized protein</fullName>
    </submittedName>
</protein>
<dbReference type="EMBL" id="CAKKLH010000016">
    <property type="protein sequence ID" value="CAH0099288.1"/>
    <property type="molecule type" value="Genomic_DNA"/>
</dbReference>
<proteinExistence type="predicted"/>
<evidence type="ECO:0000313" key="1">
    <source>
        <dbReference type="EMBL" id="CAH0099288.1"/>
    </source>
</evidence>
<organism evidence="1 2">
    <name type="scientific">Daphnia galeata</name>
    <dbReference type="NCBI Taxonomy" id="27404"/>
    <lineage>
        <taxon>Eukaryota</taxon>
        <taxon>Metazoa</taxon>
        <taxon>Ecdysozoa</taxon>
        <taxon>Arthropoda</taxon>
        <taxon>Crustacea</taxon>
        <taxon>Branchiopoda</taxon>
        <taxon>Diplostraca</taxon>
        <taxon>Cladocera</taxon>
        <taxon>Anomopoda</taxon>
        <taxon>Daphniidae</taxon>
        <taxon>Daphnia</taxon>
    </lineage>
</organism>
<comment type="caution">
    <text evidence="1">The sequence shown here is derived from an EMBL/GenBank/DDBJ whole genome shotgun (WGS) entry which is preliminary data.</text>
</comment>